<accession>A0A9P5NIC1</accession>
<dbReference type="GO" id="GO:0042626">
    <property type="term" value="F:ATPase-coupled transmembrane transporter activity"/>
    <property type="evidence" value="ECO:0007669"/>
    <property type="project" value="TreeGrafter"/>
</dbReference>
<organism evidence="3 4">
    <name type="scientific">Gymnopilus junonius</name>
    <name type="common">Spectacular rustgill mushroom</name>
    <name type="synonym">Gymnopilus spectabilis subsp. junonius</name>
    <dbReference type="NCBI Taxonomy" id="109634"/>
    <lineage>
        <taxon>Eukaryota</taxon>
        <taxon>Fungi</taxon>
        <taxon>Dikarya</taxon>
        <taxon>Basidiomycota</taxon>
        <taxon>Agaricomycotina</taxon>
        <taxon>Agaricomycetes</taxon>
        <taxon>Agaricomycetidae</taxon>
        <taxon>Agaricales</taxon>
        <taxon>Agaricineae</taxon>
        <taxon>Hymenogastraceae</taxon>
        <taxon>Gymnopilus</taxon>
    </lineage>
</organism>
<dbReference type="EMBL" id="JADNYJ010000093">
    <property type="protein sequence ID" value="KAF8886866.1"/>
    <property type="molecule type" value="Genomic_DNA"/>
</dbReference>
<dbReference type="AlphaFoldDB" id="A0A9P5NIC1"/>
<feature type="domain" description="ABC transporter" evidence="2">
    <location>
        <begin position="402"/>
        <end position="613"/>
    </location>
</feature>
<keyword evidence="1" id="KW-1133">Transmembrane helix</keyword>
<dbReference type="Proteomes" id="UP000724874">
    <property type="component" value="Unassembled WGS sequence"/>
</dbReference>
<evidence type="ECO:0000313" key="3">
    <source>
        <dbReference type="EMBL" id="KAF8886866.1"/>
    </source>
</evidence>
<keyword evidence="4" id="KW-1185">Reference proteome</keyword>
<sequence length="619" mass="68623">MQDEKTPKSTKEQVPRITITQLRLGVWNLKIAEETVFGLRKQWKDIKTALPLFRRLANDIFNVAPTLFIIFVLCQIWQGIEDSILLHFSNELLRSIEEGLVRGMPDQRQIISAVLARLACTAFVSILAWYGERVLDRLRTRVSRYFGLELMKAKLRIDLTTSKDARSKQEATARQAWDALEGLMRFGTDLLRTGSQLLLIAHISRSTGGPLFSLVCLAQPLLSGFLRLSIWDKVSFGFADDPHYQRMKALEKLTTEEFRQDVISGALAPWIIDEYNKTRTKLGDTSDSHPYEQFEVHQGPLRGMLEKLAGDLPMIFCAFQALSNPSAFSVASIAILQQSSTNLRYSVSIALSTSQGFRRSIASIKSIYASTSVVNSMTIGDTPYPRMYEKSTVIGHSKGMGFELKDISFSYPGTQATAPSLKNISLTIKPGQLVVIVGANGSGKSTLIRILSRLYDPSAGQVIIDGLPSSSYRINDLHSATALLSQDNLIYPLSLGENIGLGHPECVADDEMVIEAATKGGALEVLEKFKDGMETVLHPVINTSSIGLYGNESHPLYEEMEKIRKQVDISGGEKQRIVAARSFMRFNSGKVKFVAVDEPSSALDADAELKLFPEFARCP</sequence>
<name>A0A9P5NIC1_GYMJU</name>
<keyword evidence="1" id="KW-0472">Membrane</keyword>
<keyword evidence="3" id="KW-0378">Hydrolase</keyword>
<comment type="caution">
    <text evidence="3">The sequence shown here is derived from an EMBL/GenBank/DDBJ whole genome shotgun (WGS) entry which is preliminary data.</text>
</comment>
<protein>
    <submittedName>
        <fullName evidence="3">P-loop containing nucleoside triphosphate hydrolase protein</fullName>
    </submittedName>
</protein>
<dbReference type="SUPFAM" id="SSF52540">
    <property type="entry name" value="P-loop containing nucleoside triphosphate hydrolases"/>
    <property type="match status" value="1"/>
</dbReference>
<dbReference type="PROSITE" id="PS50893">
    <property type="entry name" value="ABC_TRANSPORTER_2"/>
    <property type="match status" value="1"/>
</dbReference>
<dbReference type="Pfam" id="PF00005">
    <property type="entry name" value="ABC_tran"/>
    <property type="match status" value="1"/>
</dbReference>
<dbReference type="Gene3D" id="3.40.50.300">
    <property type="entry name" value="P-loop containing nucleotide triphosphate hydrolases"/>
    <property type="match status" value="1"/>
</dbReference>
<evidence type="ECO:0000259" key="2">
    <source>
        <dbReference type="PROSITE" id="PS50893"/>
    </source>
</evidence>
<evidence type="ECO:0000256" key="1">
    <source>
        <dbReference type="SAM" id="Phobius"/>
    </source>
</evidence>
<evidence type="ECO:0000313" key="4">
    <source>
        <dbReference type="Proteomes" id="UP000724874"/>
    </source>
</evidence>
<dbReference type="GO" id="GO:0016887">
    <property type="term" value="F:ATP hydrolysis activity"/>
    <property type="evidence" value="ECO:0007669"/>
    <property type="project" value="InterPro"/>
</dbReference>
<dbReference type="InterPro" id="IPR027417">
    <property type="entry name" value="P-loop_NTPase"/>
</dbReference>
<dbReference type="GO" id="GO:0005524">
    <property type="term" value="F:ATP binding"/>
    <property type="evidence" value="ECO:0007669"/>
    <property type="project" value="InterPro"/>
</dbReference>
<reference evidence="3" key="1">
    <citation type="submission" date="2020-11" db="EMBL/GenBank/DDBJ databases">
        <authorList>
            <consortium name="DOE Joint Genome Institute"/>
            <person name="Ahrendt S."/>
            <person name="Riley R."/>
            <person name="Andreopoulos W."/>
            <person name="LaButti K."/>
            <person name="Pangilinan J."/>
            <person name="Ruiz-duenas F.J."/>
            <person name="Barrasa J.M."/>
            <person name="Sanchez-Garcia M."/>
            <person name="Camarero S."/>
            <person name="Miyauchi S."/>
            <person name="Serrano A."/>
            <person name="Linde D."/>
            <person name="Babiker R."/>
            <person name="Drula E."/>
            <person name="Ayuso-Fernandez I."/>
            <person name="Pacheco R."/>
            <person name="Padilla G."/>
            <person name="Ferreira P."/>
            <person name="Barriuso J."/>
            <person name="Kellner H."/>
            <person name="Castanera R."/>
            <person name="Alfaro M."/>
            <person name="Ramirez L."/>
            <person name="Pisabarro A.G."/>
            <person name="Kuo A."/>
            <person name="Tritt A."/>
            <person name="Lipzen A."/>
            <person name="He G."/>
            <person name="Yan M."/>
            <person name="Ng V."/>
            <person name="Cullen D."/>
            <person name="Martin F."/>
            <person name="Rosso M.-N."/>
            <person name="Henrissat B."/>
            <person name="Hibbett D."/>
            <person name="Martinez A.T."/>
            <person name="Grigoriev I.V."/>
        </authorList>
    </citation>
    <scope>NUCLEOTIDE SEQUENCE</scope>
    <source>
        <strain evidence="3">AH 44721</strain>
    </source>
</reference>
<proteinExistence type="predicted"/>
<dbReference type="OrthoDB" id="6500128at2759"/>
<feature type="transmembrane region" description="Helical" evidence="1">
    <location>
        <begin position="110"/>
        <end position="131"/>
    </location>
</feature>
<dbReference type="PANTHER" id="PTHR24221:SF654">
    <property type="entry name" value="ATP-BINDING CASSETTE SUB-FAMILY B MEMBER 6"/>
    <property type="match status" value="1"/>
</dbReference>
<dbReference type="InterPro" id="IPR003439">
    <property type="entry name" value="ABC_transporter-like_ATP-bd"/>
</dbReference>
<keyword evidence="1" id="KW-0812">Transmembrane</keyword>
<dbReference type="InterPro" id="IPR039421">
    <property type="entry name" value="Type_1_exporter"/>
</dbReference>
<gene>
    <name evidence="3" type="ORF">CPB84DRAFT_1849985</name>
</gene>
<feature type="transmembrane region" description="Helical" evidence="1">
    <location>
        <begin position="60"/>
        <end position="80"/>
    </location>
</feature>
<dbReference type="PANTHER" id="PTHR24221">
    <property type="entry name" value="ATP-BINDING CASSETTE SUB-FAMILY B"/>
    <property type="match status" value="1"/>
</dbReference>